<dbReference type="HOGENOM" id="CLU_026429_0_1_9"/>
<evidence type="ECO:0000256" key="3">
    <source>
        <dbReference type="ARBA" id="ARBA00022475"/>
    </source>
</evidence>
<keyword evidence="4 8" id="KW-0812">Transmembrane</keyword>
<feature type="transmembrane region" description="Helical" evidence="8">
    <location>
        <begin position="80"/>
        <end position="102"/>
    </location>
</feature>
<keyword evidence="7 8" id="KW-0472">Membrane</keyword>
<dbReference type="Pfam" id="PF02386">
    <property type="entry name" value="TrkH"/>
    <property type="match status" value="1"/>
</dbReference>
<feature type="transmembrane region" description="Helical" evidence="8">
    <location>
        <begin position="416"/>
        <end position="435"/>
    </location>
</feature>
<keyword evidence="10" id="KW-1185">Reference proteome</keyword>
<evidence type="ECO:0000256" key="6">
    <source>
        <dbReference type="ARBA" id="ARBA00023065"/>
    </source>
</evidence>
<organism evidence="9 10">
    <name type="scientific">[Clostridium] methylpentosum DSM 5476</name>
    <dbReference type="NCBI Taxonomy" id="537013"/>
    <lineage>
        <taxon>Bacteria</taxon>
        <taxon>Bacillati</taxon>
        <taxon>Bacillota</taxon>
        <taxon>Clostridia</taxon>
        <taxon>Eubacteriales</taxon>
        <taxon>Oscillospiraceae</taxon>
        <taxon>Oscillospiraceae incertae sedis</taxon>
    </lineage>
</organism>
<dbReference type="PANTHER" id="PTHR32024">
    <property type="entry name" value="TRK SYSTEM POTASSIUM UPTAKE PROTEIN TRKG-RELATED"/>
    <property type="match status" value="1"/>
</dbReference>
<evidence type="ECO:0000256" key="7">
    <source>
        <dbReference type="ARBA" id="ARBA00023136"/>
    </source>
</evidence>
<evidence type="ECO:0000256" key="5">
    <source>
        <dbReference type="ARBA" id="ARBA00022989"/>
    </source>
</evidence>
<evidence type="ECO:0000313" key="10">
    <source>
        <dbReference type="Proteomes" id="UP000003340"/>
    </source>
</evidence>
<evidence type="ECO:0000313" key="9">
    <source>
        <dbReference type="EMBL" id="EEG32305.1"/>
    </source>
</evidence>
<keyword evidence="5 8" id="KW-1133">Transmembrane helix</keyword>
<feature type="transmembrane region" description="Helical" evidence="8">
    <location>
        <begin position="49"/>
        <end position="68"/>
    </location>
</feature>
<evidence type="ECO:0000256" key="2">
    <source>
        <dbReference type="ARBA" id="ARBA00022448"/>
    </source>
</evidence>
<comment type="caution">
    <text evidence="9">The sequence shown here is derived from an EMBL/GenBank/DDBJ whole genome shotgun (WGS) entry which is preliminary data.</text>
</comment>
<keyword evidence="2" id="KW-0813">Transport</keyword>
<dbReference type="EMBL" id="ACEC01000002">
    <property type="protein sequence ID" value="EEG32305.1"/>
    <property type="molecule type" value="Genomic_DNA"/>
</dbReference>
<dbReference type="STRING" id="537013.CLOSTMETH_00043"/>
<gene>
    <name evidence="9" type="ORF">CLOSTMETH_00043</name>
</gene>
<dbReference type="Proteomes" id="UP000003340">
    <property type="component" value="Unassembled WGS sequence"/>
</dbReference>
<protein>
    <submittedName>
        <fullName evidence="9">Potassium uptake protein, TrkH family</fullName>
    </submittedName>
</protein>
<feature type="transmembrane region" description="Helical" evidence="8">
    <location>
        <begin position="240"/>
        <end position="259"/>
    </location>
</feature>
<proteinExistence type="predicted"/>
<feature type="transmembrane region" description="Helical" evidence="8">
    <location>
        <begin position="17"/>
        <end position="37"/>
    </location>
</feature>
<accession>C0E871</accession>
<dbReference type="PANTHER" id="PTHR32024:SF1">
    <property type="entry name" value="KTR SYSTEM POTASSIUM UPTAKE PROTEIN B"/>
    <property type="match status" value="1"/>
</dbReference>
<feature type="transmembrane region" description="Helical" evidence="8">
    <location>
        <begin position="162"/>
        <end position="186"/>
    </location>
</feature>
<keyword evidence="3" id="KW-1003">Cell membrane</keyword>
<evidence type="ECO:0000256" key="1">
    <source>
        <dbReference type="ARBA" id="ARBA00004651"/>
    </source>
</evidence>
<dbReference type="GO" id="GO:0030001">
    <property type="term" value="P:metal ion transport"/>
    <property type="evidence" value="ECO:0007669"/>
    <property type="project" value="UniProtKB-ARBA"/>
</dbReference>
<evidence type="ECO:0000256" key="8">
    <source>
        <dbReference type="SAM" id="Phobius"/>
    </source>
</evidence>
<dbReference type="InterPro" id="IPR003445">
    <property type="entry name" value="Cat_transpt"/>
</dbReference>
<dbReference type="GO" id="GO:0008324">
    <property type="term" value="F:monoatomic cation transmembrane transporter activity"/>
    <property type="evidence" value="ECO:0007669"/>
    <property type="project" value="InterPro"/>
</dbReference>
<sequence length="457" mass="49498">MVDLAEHRRARHATAPVRVICFSFLAIIIGGALLLTLPISSKTGEFTPLLHALFTATSATCVTGLIIYDTFTHWTVFGQSVILMLIQLGGLGLVSFTTFFTMRVRGKLGLRDLRLAGEHMNFGNVVGIQQMLRLIIKVTFISEAVGALILSTRFIPMFGARGIFISVFTAVSAYCNAGFDILGFISPYTSMTTFTGDWVIMLTVCGLIICGGLGFIVFNDVLTSRKRWKRVHSLMLHSKIVLITTAGLIVGGTIIIFLLEHDHTLNGQPFDKQLLASLFSSVTPRTAGFNVIDYAQSTDLTRLFTILLMFIGASPGSTGGGVKTSTVMVLIMTVYSVVKGYDDTIIFQRRVDKSTVYKSIALVSASFLLLVVAIVMLAIFEPDLPLLNLAFEAVSAFSTTGVSAIGSGDLTAASQALLILLMYIGRVGPISFILTMTVRYGIRGRDTTRPEGKIMVG</sequence>
<feature type="transmembrane region" description="Helical" evidence="8">
    <location>
        <begin position="359"/>
        <end position="380"/>
    </location>
</feature>
<dbReference type="AlphaFoldDB" id="C0E871"/>
<comment type="subcellular location">
    <subcellularLocation>
        <location evidence="1">Cell membrane</location>
        <topology evidence="1">Multi-pass membrane protein</topology>
    </subcellularLocation>
</comment>
<feature type="transmembrane region" description="Helical" evidence="8">
    <location>
        <begin position="131"/>
        <end position="150"/>
    </location>
</feature>
<keyword evidence="6" id="KW-0406">Ion transport</keyword>
<dbReference type="GO" id="GO:0005886">
    <property type="term" value="C:plasma membrane"/>
    <property type="evidence" value="ECO:0007669"/>
    <property type="project" value="UniProtKB-SubCell"/>
</dbReference>
<feature type="transmembrane region" description="Helical" evidence="8">
    <location>
        <begin position="198"/>
        <end position="219"/>
    </location>
</feature>
<name>C0E871_9FIRM</name>
<reference evidence="9 10" key="1">
    <citation type="submission" date="2009-01" db="EMBL/GenBank/DDBJ databases">
        <authorList>
            <person name="Fulton L."/>
            <person name="Clifton S."/>
            <person name="Fulton B."/>
            <person name="Xu J."/>
            <person name="Minx P."/>
            <person name="Pepin K.H."/>
            <person name="Johnson M."/>
            <person name="Bhonagiri V."/>
            <person name="Nash W.E."/>
            <person name="Mardis E.R."/>
            <person name="Wilson R.K."/>
        </authorList>
    </citation>
    <scope>NUCLEOTIDE SEQUENCE [LARGE SCALE GENOMIC DNA]</scope>
    <source>
        <strain evidence="9 10">DSM 5476</strain>
    </source>
</reference>
<evidence type="ECO:0000256" key="4">
    <source>
        <dbReference type="ARBA" id="ARBA00022692"/>
    </source>
</evidence>
<feature type="transmembrane region" description="Helical" evidence="8">
    <location>
        <begin position="320"/>
        <end position="338"/>
    </location>
</feature>
<reference evidence="9 10" key="2">
    <citation type="submission" date="2009-02" db="EMBL/GenBank/DDBJ databases">
        <title>Draft genome sequence of Clostridium methylpentosum (DSM 5476).</title>
        <authorList>
            <person name="Sudarsanam P."/>
            <person name="Ley R."/>
            <person name="Guruge J."/>
            <person name="Turnbaugh P.J."/>
            <person name="Mahowald M."/>
            <person name="Liep D."/>
            <person name="Gordon J."/>
        </authorList>
    </citation>
    <scope>NUCLEOTIDE SEQUENCE [LARGE SCALE GENOMIC DNA]</scope>
    <source>
        <strain evidence="9 10">DSM 5476</strain>
    </source>
</reference>
<dbReference type="eggNOG" id="COG0168">
    <property type="taxonomic scope" value="Bacteria"/>
</dbReference>